<dbReference type="InterPro" id="IPR002934">
    <property type="entry name" value="Polymerase_NTP_transf_dom"/>
</dbReference>
<name>A0A9X1NCV9_9ACTN</name>
<dbReference type="SUPFAM" id="SSF81301">
    <property type="entry name" value="Nucleotidyltransferase"/>
    <property type="match status" value="1"/>
</dbReference>
<evidence type="ECO:0000313" key="3">
    <source>
        <dbReference type="Proteomes" id="UP001138997"/>
    </source>
</evidence>
<comment type="caution">
    <text evidence="2">The sequence shown here is derived from an EMBL/GenBank/DDBJ whole genome shotgun (WGS) entry which is preliminary data.</text>
</comment>
<keyword evidence="3" id="KW-1185">Reference proteome</keyword>
<evidence type="ECO:0000259" key="1">
    <source>
        <dbReference type="Pfam" id="PF01909"/>
    </source>
</evidence>
<feature type="domain" description="Polymerase nucleotidyl transferase" evidence="1">
    <location>
        <begin position="6"/>
        <end position="54"/>
    </location>
</feature>
<proteinExistence type="predicted"/>
<evidence type="ECO:0000313" key="2">
    <source>
        <dbReference type="EMBL" id="MCD5311780.1"/>
    </source>
</evidence>
<dbReference type="RefSeq" id="WP_231441320.1">
    <property type="nucleotide sequence ID" value="NZ_JAJOMB010000005.1"/>
</dbReference>
<dbReference type="Proteomes" id="UP001138997">
    <property type="component" value="Unassembled WGS sequence"/>
</dbReference>
<accession>A0A9X1NCV9</accession>
<dbReference type="AlphaFoldDB" id="A0A9X1NCV9"/>
<gene>
    <name evidence="2" type="ORF">LR394_12790</name>
</gene>
<reference evidence="2" key="1">
    <citation type="submission" date="2021-11" db="EMBL/GenBank/DDBJ databases">
        <title>Streptomyces corallinus and Kineosporia corallina sp. nov., two new coral-derived marine actinobacteria.</title>
        <authorList>
            <person name="Buangrab K."/>
            <person name="Sutthacheep M."/>
            <person name="Yeemin T."/>
            <person name="Harunari E."/>
            <person name="Igarashi Y."/>
            <person name="Sripreechasak P."/>
            <person name="Kanchanasin P."/>
            <person name="Tanasupawat S."/>
            <person name="Phongsopitanun W."/>
        </authorList>
    </citation>
    <scope>NUCLEOTIDE SEQUENCE</scope>
    <source>
        <strain evidence="2">JCM 31032</strain>
    </source>
</reference>
<dbReference type="EMBL" id="JAJOMB010000005">
    <property type="protein sequence ID" value="MCD5311780.1"/>
    <property type="molecule type" value="Genomic_DNA"/>
</dbReference>
<dbReference type="GO" id="GO:0016779">
    <property type="term" value="F:nucleotidyltransferase activity"/>
    <property type="evidence" value="ECO:0007669"/>
    <property type="project" value="InterPro"/>
</dbReference>
<dbReference type="CDD" id="cd05403">
    <property type="entry name" value="NT_KNTase_like"/>
    <property type="match status" value="1"/>
</dbReference>
<dbReference type="Gene3D" id="3.30.460.10">
    <property type="entry name" value="Beta Polymerase, domain 2"/>
    <property type="match status" value="1"/>
</dbReference>
<dbReference type="InterPro" id="IPR043519">
    <property type="entry name" value="NT_sf"/>
</dbReference>
<sequence length="231" mass="24808">MVIDDVAERLAGLPGVEGVTLGGSRAQGTARPDSDWDLGLYYRDGFSPQHLRDLGWEGTVSEIGDWGGGVFNGGAWLKIGGVPVDVHFRDLGSVESEIARAEKGEFGIEPLMFHLAGIPTYLVVAELAINQQLRGRVPMIGEYPPALRKAAAEQWKGRAELHLGYAEGRSGLQARGLVAVAAHEFAHAVMASRGRWATNEKRLLEQAGLSDLNTASEPALMLRDIVSSTPV</sequence>
<organism evidence="2 3">
    <name type="scientific">Kineosporia babensis</name>
    <dbReference type="NCBI Taxonomy" id="499548"/>
    <lineage>
        <taxon>Bacteria</taxon>
        <taxon>Bacillati</taxon>
        <taxon>Actinomycetota</taxon>
        <taxon>Actinomycetes</taxon>
        <taxon>Kineosporiales</taxon>
        <taxon>Kineosporiaceae</taxon>
        <taxon>Kineosporia</taxon>
    </lineage>
</organism>
<dbReference type="Pfam" id="PF01909">
    <property type="entry name" value="NTP_transf_2"/>
    <property type="match status" value="1"/>
</dbReference>
<protein>
    <submittedName>
        <fullName evidence="2">Nucleotidyltransferase domain-containing protein</fullName>
    </submittedName>
</protein>